<dbReference type="RefSeq" id="WP_062692628.1">
    <property type="nucleotide sequence ID" value="NZ_AP024851.1"/>
</dbReference>
<proteinExistence type="predicted"/>
<reference evidence="1" key="1">
    <citation type="submission" date="2023-07" db="EMBL/GenBank/DDBJ databases">
        <title>Genome content predicts the carbon catabolic preferences of heterotrophic bacteria.</title>
        <authorList>
            <person name="Gralka M."/>
        </authorList>
    </citation>
    <scope>NUCLEOTIDE SEQUENCE</scope>
    <source>
        <strain evidence="1">G2M05</strain>
    </source>
</reference>
<evidence type="ECO:0000313" key="1">
    <source>
        <dbReference type="EMBL" id="MDO6542111.1"/>
    </source>
</evidence>
<accession>A0AAW7Y2Y0</accession>
<gene>
    <name evidence="1" type="ORF">Q4568_06185</name>
</gene>
<evidence type="ECO:0000313" key="2">
    <source>
        <dbReference type="Proteomes" id="UP001170624"/>
    </source>
</evidence>
<name>A0AAW7Y2Y0_9GAMM</name>
<dbReference type="Proteomes" id="UP001170624">
    <property type="component" value="Unassembled WGS sequence"/>
</dbReference>
<sequence>MLPESTLIERLEEAKRCARILELDMSRHTIRSYIIASVIDNDIHINNIGSALTSALANPGHLLLGAFEKTEQHQKTQLLLDK</sequence>
<comment type="caution">
    <text evidence="1">The sequence shown here is derived from an EMBL/GenBank/DDBJ whole genome shotgun (WGS) entry which is preliminary data.</text>
</comment>
<dbReference type="EMBL" id="JAUOPU010000004">
    <property type="protein sequence ID" value="MDO6542111.1"/>
    <property type="molecule type" value="Genomic_DNA"/>
</dbReference>
<protein>
    <recommendedName>
        <fullName evidence="3">Transcriptional regulator</fullName>
    </recommendedName>
</protein>
<evidence type="ECO:0008006" key="3">
    <source>
        <dbReference type="Google" id="ProtNLM"/>
    </source>
</evidence>
<organism evidence="1 2">
    <name type="scientific">Photobacterium sanguinicancri</name>
    <dbReference type="NCBI Taxonomy" id="875932"/>
    <lineage>
        <taxon>Bacteria</taxon>
        <taxon>Pseudomonadati</taxon>
        <taxon>Pseudomonadota</taxon>
        <taxon>Gammaproteobacteria</taxon>
        <taxon>Vibrionales</taxon>
        <taxon>Vibrionaceae</taxon>
        <taxon>Photobacterium</taxon>
    </lineage>
</organism>
<dbReference type="AlphaFoldDB" id="A0AAW7Y2Y0"/>